<dbReference type="CDD" id="cd03349">
    <property type="entry name" value="LbH_XAT"/>
    <property type="match status" value="1"/>
</dbReference>
<evidence type="ECO:0000313" key="4">
    <source>
        <dbReference type="Proteomes" id="UP000490821"/>
    </source>
</evidence>
<keyword evidence="2" id="KW-0677">Repeat</keyword>
<dbReference type="Pfam" id="PF00132">
    <property type="entry name" value="Hexapep"/>
    <property type="match status" value="1"/>
</dbReference>
<organism evidence="3 4">
    <name type="scientific">Thomasclavelia cocleata</name>
    <dbReference type="NCBI Taxonomy" id="69824"/>
    <lineage>
        <taxon>Bacteria</taxon>
        <taxon>Bacillati</taxon>
        <taxon>Bacillota</taxon>
        <taxon>Erysipelotrichia</taxon>
        <taxon>Erysipelotrichales</taxon>
        <taxon>Coprobacillaceae</taxon>
        <taxon>Thomasclavelia</taxon>
    </lineage>
</organism>
<dbReference type="EC" id="2.3.1.-" evidence="3"/>
<dbReference type="InterPro" id="IPR011004">
    <property type="entry name" value="Trimer_LpxA-like_sf"/>
</dbReference>
<dbReference type="InterPro" id="IPR001451">
    <property type="entry name" value="Hexapep"/>
</dbReference>
<dbReference type="SUPFAM" id="SSF51161">
    <property type="entry name" value="Trimeric LpxA-like enzymes"/>
    <property type="match status" value="1"/>
</dbReference>
<dbReference type="GO" id="GO:0016746">
    <property type="term" value="F:acyltransferase activity"/>
    <property type="evidence" value="ECO:0007669"/>
    <property type="project" value="UniProtKB-KW"/>
</dbReference>
<comment type="caution">
    <text evidence="3">The sequence shown here is derived from an EMBL/GenBank/DDBJ whole genome shotgun (WGS) entry which is preliminary data.</text>
</comment>
<gene>
    <name evidence="3" type="primary">vatD</name>
    <name evidence="3" type="ORF">IMSAGC017_01553</name>
</gene>
<proteinExistence type="predicted"/>
<dbReference type="PANTHER" id="PTHR43300:SF11">
    <property type="entry name" value="ACETYLTRANSFERASE RV3034C-RELATED"/>
    <property type="match status" value="1"/>
</dbReference>
<protein>
    <submittedName>
        <fullName evidence="3">Streptogramin A acetyltransferase</fullName>
        <ecNumber evidence="3">2.3.1.-</ecNumber>
    </submittedName>
</protein>
<dbReference type="PROSITE" id="PS00101">
    <property type="entry name" value="HEXAPEP_TRANSFERASES"/>
    <property type="match status" value="1"/>
</dbReference>
<dbReference type="RefSeq" id="WP_172472774.1">
    <property type="nucleotide sequence ID" value="NZ_BLMI01000187.1"/>
</dbReference>
<evidence type="ECO:0000313" key="3">
    <source>
        <dbReference type="EMBL" id="GFI41509.1"/>
    </source>
</evidence>
<name>A0A829ZBU7_9FIRM</name>
<dbReference type="InterPro" id="IPR018357">
    <property type="entry name" value="Hexapep_transf_CS"/>
</dbReference>
<sequence length="155" mass="17178">MNTVINYAKIGKFCSISWESISGGGHNYKYISSHPFIHLKSFGFVEENEKVEISEISIGNDVWIGANSCILSGVCIGNGAVIGAGSVVTKNVPDYAIVAGNPPRVIKYRFSQEVIQLFNDLCWWDLPVDIIKENINLFKTEVIGDVEKEIPKIKK</sequence>
<reference evidence="3 4" key="1">
    <citation type="journal article" date="2020" name="Microbiome">
        <title>Single-cell genomics of uncultured bacteria reveals dietary fiber responders in the mouse gut microbiota.</title>
        <authorList>
            <person name="Chijiiwa R."/>
            <person name="Hosokawa M."/>
            <person name="Kogawa M."/>
            <person name="Nishikawa Y."/>
            <person name="Ide K."/>
            <person name="Sakanashi C."/>
            <person name="Takahashi K."/>
            <person name="Takeyama H."/>
        </authorList>
    </citation>
    <scope>NUCLEOTIDE SEQUENCE [LARGE SCALE GENOMIC DNA]</scope>
    <source>
        <strain evidence="3">IMSAGC_017</strain>
    </source>
</reference>
<dbReference type="InterPro" id="IPR050179">
    <property type="entry name" value="Trans_hexapeptide_repeat"/>
</dbReference>
<evidence type="ECO:0000256" key="2">
    <source>
        <dbReference type="ARBA" id="ARBA00022737"/>
    </source>
</evidence>
<accession>A0A829ZBU7</accession>
<dbReference type="Gene3D" id="2.160.10.10">
    <property type="entry name" value="Hexapeptide repeat proteins"/>
    <property type="match status" value="1"/>
</dbReference>
<evidence type="ECO:0000256" key="1">
    <source>
        <dbReference type="ARBA" id="ARBA00022679"/>
    </source>
</evidence>
<dbReference type="AlphaFoldDB" id="A0A829ZBU7"/>
<keyword evidence="3" id="KW-0012">Acyltransferase</keyword>
<dbReference type="Proteomes" id="UP000490821">
    <property type="component" value="Unassembled WGS sequence"/>
</dbReference>
<dbReference type="PANTHER" id="PTHR43300">
    <property type="entry name" value="ACETYLTRANSFERASE"/>
    <property type="match status" value="1"/>
</dbReference>
<keyword evidence="1 3" id="KW-0808">Transferase</keyword>
<dbReference type="EMBL" id="BLMI01000187">
    <property type="protein sequence ID" value="GFI41509.1"/>
    <property type="molecule type" value="Genomic_DNA"/>
</dbReference>